<dbReference type="SUPFAM" id="SSF53383">
    <property type="entry name" value="PLP-dependent transferases"/>
    <property type="match status" value="1"/>
</dbReference>
<dbReference type="EC" id="2.9.1.1" evidence="8"/>
<comment type="similarity">
    <text evidence="7 8">Belongs to the SelA family.</text>
</comment>
<keyword evidence="4 8" id="KW-0663">Pyridoxal phosphate</keyword>
<dbReference type="GO" id="GO:0001514">
    <property type="term" value="P:selenocysteine incorporation"/>
    <property type="evidence" value="ECO:0007669"/>
    <property type="project" value="UniProtKB-UniRule"/>
</dbReference>
<keyword evidence="6 8" id="KW-0711">Selenium</keyword>
<evidence type="ECO:0000256" key="8">
    <source>
        <dbReference type="HAMAP-Rule" id="MF_00423"/>
    </source>
</evidence>
<evidence type="ECO:0000256" key="1">
    <source>
        <dbReference type="ARBA" id="ARBA00001933"/>
    </source>
</evidence>
<dbReference type="RefSeq" id="WP_407051505.1">
    <property type="nucleotide sequence ID" value="NZ_CP158568.1"/>
</dbReference>
<dbReference type="GO" id="GO:0005737">
    <property type="term" value="C:cytoplasm"/>
    <property type="evidence" value="ECO:0007669"/>
    <property type="project" value="UniProtKB-SubCell"/>
</dbReference>
<dbReference type="Gene3D" id="3.90.1150.180">
    <property type="match status" value="1"/>
</dbReference>
<comment type="catalytic activity">
    <reaction evidence="8">
        <text>L-seryl-tRNA(Sec) + selenophosphate + H(+) = L-selenocysteinyl-tRNA(Sec) + phosphate</text>
        <dbReference type="Rhea" id="RHEA:22728"/>
        <dbReference type="Rhea" id="RHEA-COMP:9742"/>
        <dbReference type="Rhea" id="RHEA-COMP:9743"/>
        <dbReference type="ChEBI" id="CHEBI:15378"/>
        <dbReference type="ChEBI" id="CHEBI:16144"/>
        <dbReference type="ChEBI" id="CHEBI:43474"/>
        <dbReference type="ChEBI" id="CHEBI:78533"/>
        <dbReference type="ChEBI" id="CHEBI:78573"/>
        <dbReference type="EC" id="2.9.1.1"/>
    </reaction>
</comment>
<evidence type="ECO:0000256" key="7">
    <source>
        <dbReference type="ARBA" id="ARBA00044507"/>
    </source>
</evidence>
<proteinExistence type="inferred from homology"/>
<dbReference type="Gene3D" id="3.40.640.10">
    <property type="entry name" value="Type I PLP-dependent aspartate aminotransferase-like (Major domain)"/>
    <property type="match status" value="1"/>
</dbReference>
<keyword evidence="3 8" id="KW-0808">Transferase</keyword>
<gene>
    <name evidence="8 11" type="primary">selA</name>
    <name evidence="11" type="ORF">ABS361_09440</name>
</gene>
<comment type="function">
    <text evidence="8">Converts seryl-tRNA(Sec) to selenocysteinyl-tRNA(Sec) required for selenoprotein biosynthesis.</text>
</comment>
<dbReference type="GO" id="GO:0001717">
    <property type="term" value="P:conversion of seryl-tRNAsec to selenocys-tRNAsec"/>
    <property type="evidence" value="ECO:0007669"/>
    <property type="project" value="UniProtKB-UniRule"/>
</dbReference>
<dbReference type="InterPro" id="IPR018319">
    <property type="entry name" value="SelA-like"/>
</dbReference>
<evidence type="ECO:0000256" key="2">
    <source>
        <dbReference type="ARBA" id="ARBA00022490"/>
    </source>
</evidence>
<dbReference type="NCBIfam" id="TIGR00474">
    <property type="entry name" value="selA"/>
    <property type="match status" value="1"/>
</dbReference>
<comment type="pathway">
    <text evidence="8">Aminoacyl-tRNA biosynthesis; selenocysteinyl-tRNA(Sec) biosynthesis; selenocysteinyl-tRNA(Sec) from L-seryl-tRNA(Sec) (bacterial route): step 1/1.</text>
</comment>
<evidence type="ECO:0000259" key="10">
    <source>
        <dbReference type="Pfam" id="PF12390"/>
    </source>
</evidence>
<comment type="cofactor">
    <cofactor evidence="1 8 9">
        <name>pyridoxal 5'-phosphate</name>
        <dbReference type="ChEBI" id="CHEBI:597326"/>
    </cofactor>
</comment>
<dbReference type="GO" id="GO:0004125">
    <property type="term" value="F:L-seryl-tRNA(Sec) selenium transferase activity"/>
    <property type="evidence" value="ECO:0007669"/>
    <property type="project" value="UniProtKB-UniRule"/>
</dbReference>
<evidence type="ECO:0000256" key="5">
    <source>
        <dbReference type="ARBA" id="ARBA00022917"/>
    </source>
</evidence>
<dbReference type="Pfam" id="PF12390">
    <property type="entry name" value="Se-cys_synth_N"/>
    <property type="match status" value="1"/>
</dbReference>
<evidence type="ECO:0000256" key="3">
    <source>
        <dbReference type="ARBA" id="ARBA00022679"/>
    </source>
</evidence>
<dbReference type="PANTHER" id="PTHR32328">
    <property type="entry name" value="L-SERYL-TRNA(SEC) SELENIUM TRANSFERASE"/>
    <property type="match status" value="1"/>
</dbReference>
<keyword evidence="5 8" id="KW-0648">Protein biosynthesis</keyword>
<organism evidence="11">
    <name type="scientific">Methyloraptor flagellatus</name>
    <dbReference type="NCBI Taxonomy" id="3162530"/>
    <lineage>
        <taxon>Bacteria</taxon>
        <taxon>Pseudomonadati</taxon>
        <taxon>Pseudomonadota</taxon>
        <taxon>Alphaproteobacteria</taxon>
        <taxon>Hyphomicrobiales</taxon>
        <taxon>Ancalomicrobiaceae</taxon>
        <taxon>Methyloraptor</taxon>
    </lineage>
</organism>
<reference evidence="11" key="1">
    <citation type="submission" date="2024-06" db="EMBL/GenBank/DDBJ databases">
        <title>Methylostella associata gen. nov., sp. nov., a novel Ancalomicrobiaceae-affiliated facultatively methylotrophic bacteria that feed on methanotrophs of the genus Methylococcus.</title>
        <authorList>
            <person name="Saltykova V."/>
            <person name="Danilova O.V."/>
            <person name="Oshkin I.Y."/>
            <person name="Belova S.E."/>
            <person name="Pimenov N.V."/>
            <person name="Dedysh S.N."/>
        </authorList>
    </citation>
    <scope>NUCLEOTIDE SEQUENCE</scope>
    <source>
        <strain evidence="11">S20</strain>
    </source>
</reference>
<dbReference type="PANTHER" id="PTHR32328:SF0">
    <property type="entry name" value="L-SERYL-TRNA(SEC) SELENIUM TRANSFERASE"/>
    <property type="match status" value="1"/>
</dbReference>
<evidence type="ECO:0000256" key="6">
    <source>
        <dbReference type="ARBA" id="ARBA00023266"/>
    </source>
</evidence>
<dbReference type="AlphaFoldDB" id="A0AAU7XH45"/>
<name>A0AAU7XH45_9HYPH</name>
<accession>A0AAU7XH45</accession>
<evidence type="ECO:0000313" key="11">
    <source>
        <dbReference type="EMBL" id="XBY46409.1"/>
    </source>
</evidence>
<protein>
    <recommendedName>
        <fullName evidence="8">L-seryl-tRNA(Sec) selenium transferase</fullName>
        <ecNumber evidence="8">2.9.1.1</ecNumber>
    </recommendedName>
    <alternativeName>
        <fullName evidence="8">Selenocysteine synthase</fullName>
        <shortName evidence="8">Sec synthase</shortName>
    </alternativeName>
    <alternativeName>
        <fullName evidence="8">Selenocysteinyl-tRNA(Sec) synthase</fullName>
    </alternativeName>
</protein>
<feature type="modified residue" description="N6-(pyridoxal phosphate)lysine" evidence="8 9">
    <location>
        <position position="300"/>
    </location>
</feature>
<dbReference type="InterPro" id="IPR015421">
    <property type="entry name" value="PyrdxlP-dep_Trfase_major"/>
</dbReference>
<keyword evidence="2 8" id="KW-0963">Cytoplasm</keyword>
<dbReference type="InterPro" id="IPR025862">
    <property type="entry name" value="SelA_trans_N_dom"/>
</dbReference>
<dbReference type="HAMAP" id="MF_00423">
    <property type="entry name" value="SelA"/>
    <property type="match status" value="1"/>
</dbReference>
<dbReference type="InterPro" id="IPR015424">
    <property type="entry name" value="PyrdxlP-dep_Trfase"/>
</dbReference>
<dbReference type="KEGG" id="mflg:ABS361_09440"/>
<sequence length="480" mass="51032">MGEPSAPIPAQATRPRLPAVDEVLRSDVAAAALATHGRQPTTDAVRAVLDDLRRMIRDGATPVATAEAVLRAAEAKLAAAALPSQRRVFNLTGTVLHTNLGRAILAEEAVAAVVEAMRGPTSLEYDLGGGERGERDDHVRGLVRELTGAEDCIVVNNNAAAVLLVLATHSAGRETIVSRGELIEIGGAFRIPEIMKRAGARLVEVGTTNRTHPKDFREAIGPDTGLVMKVHTSNYVVTGFTKAVDGPELAEIAHAGGVPYVEDLGSGTLVDLAKWGLPHERTVSDVLGEGADLVTFSGDKLLGGPQAGFIAGRADLVRACQKNHLKRALRLDKLRLAALEATLRLYRDPDRLAERLPTLRYFTRTRTEIRARAEALKPAFAAALGPDWTVDIVDCASQIGSGALPVDRLASAALVAAPAGRQKGRALAHLSQRLRDLSVPVIGRIAEDRLWLDLRCLDDVAGFERLLGELARGTGVEAAP</sequence>
<dbReference type="Pfam" id="PF03841">
    <property type="entry name" value="SelA"/>
    <property type="match status" value="1"/>
</dbReference>
<comment type="subcellular location">
    <subcellularLocation>
        <location evidence="8">Cytoplasm</location>
    </subcellularLocation>
</comment>
<dbReference type="EMBL" id="CP158568">
    <property type="protein sequence ID" value="XBY46409.1"/>
    <property type="molecule type" value="Genomic_DNA"/>
</dbReference>
<feature type="domain" description="L-seryl-tRNA selenium transferase N-terminal" evidence="10">
    <location>
        <begin position="16"/>
        <end position="53"/>
    </location>
</feature>
<dbReference type="InterPro" id="IPR004534">
    <property type="entry name" value="SelA_trans"/>
</dbReference>
<evidence type="ECO:0000256" key="9">
    <source>
        <dbReference type="PIRSR" id="PIRSR618319-50"/>
    </source>
</evidence>
<evidence type="ECO:0000256" key="4">
    <source>
        <dbReference type="ARBA" id="ARBA00022898"/>
    </source>
</evidence>